<organism evidence="6 7">
    <name type="scientific">Salisediminibacterium beveridgei</name>
    <dbReference type="NCBI Taxonomy" id="632773"/>
    <lineage>
        <taxon>Bacteria</taxon>
        <taxon>Bacillati</taxon>
        <taxon>Bacillota</taxon>
        <taxon>Bacilli</taxon>
        <taxon>Bacillales</taxon>
        <taxon>Bacillaceae</taxon>
        <taxon>Salisediminibacterium</taxon>
    </lineage>
</organism>
<keyword evidence="2 5" id="KW-0812">Transmembrane</keyword>
<keyword evidence="3 5" id="KW-1133">Transmembrane helix</keyword>
<dbReference type="KEGG" id="bbev:BBEV_0522"/>
<reference evidence="6 7" key="1">
    <citation type="submission" date="2015-08" db="EMBL/GenBank/DDBJ databases">
        <title>The complete genome sequence of Bacillus beveridgei MLTeJB.</title>
        <authorList>
            <person name="Hanson T.E."/>
            <person name="Mesa C."/>
            <person name="Basesman S.M."/>
            <person name="Oremland R.S."/>
        </authorList>
    </citation>
    <scope>NUCLEOTIDE SEQUENCE [LARGE SCALE GENOMIC DNA]</scope>
    <source>
        <strain evidence="6 7">MLTeJB</strain>
    </source>
</reference>
<evidence type="ECO:0000256" key="2">
    <source>
        <dbReference type="ARBA" id="ARBA00022692"/>
    </source>
</evidence>
<sequence>MELLSILSQIIIAISIVIVWVFRFDNIVVEFKQYGLSDLTRNSVGAIKIALSTLLVTGIWYPEPVTFAALFMAFLMVCAQAAHFKVKNPWSKHVPSFVLLLLSLFVAAVHSGILS</sequence>
<evidence type="ECO:0000313" key="7">
    <source>
        <dbReference type="Proteomes" id="UP000094463"/>
    </source>
</evidence>
<evidence type="ECO:0000313" key="6">
    <source>
        <dbReference type="EMBL" id="AOM81915.1"/>
    </source>
</evidence>
<comment type="subcellular location">
    <subcellularLocation>
        <location evidence="1">Membrane</location>
        <topology evidence="1">Multi-pass membrane protein</topology>
    </subcellularLocation>
</comment>
<keyword evidence="7" id="KW-1185">Reference proteome</keyword>
<feature type="transmembrane region" description="Helical" evidence="5">
    <location>
        <begin position="96"/>
        <end position="114"/>
    </location>
</feature>
<dbReference type="EMBL" id="CP012502">
    <property type="protein sequence ID" value="AOM81915.1"/>
    <property type="molecule type" value="Genomic_DNA"/>
</dbReference>
<evidence type="ECO:0000256" key="3">
    <source>
        <dbReference type="ARBA" id="ARBA00022989"/>
    </source>
</evidence>
<name>A0A1D7QSC6_9BACI</name>
<dbReference type="GO" id="GO:0016020">
    <property type="term" value="C:membrane"/>
    <property type="evidence" value="ECO:0007669"/>
    <property type="project" value="UniProtKB-SubCell"/>
</dbReference>
<dbReference type="Proteomes" id="UP000094463">
    <property type="component" value="Chromosome"/>
</dbReference>
<dbReference type="AlphaFoldDB" id="A0A1D7QSC6"/>
<dbReference type="Pfam" id="PF13564">
    <property type="entry name" value="DoxX_2"/>
    <property type="match status" value="1"/>
</dbReference>
<accession>A0A1D7QSC6</accession>
<keyword evidence="4 5" id="KW-0472">Membrane</keyword>
<evidence type="ECO:0000256" key="4">
    <source>
        <dbReference type="ARBA" id="ARBA00023136"/>
    </source>
</evidence>
<dbReference type="OrthoDB" id="2454358at2"/>
<proteinExistence type="predicted"/>
<feature type="transmembrane region" description="Helical" evidence="5">
    <location>
        <begin position="67"/>
        <end position="84"/>
    </location>
</feature>
<dbReference type="STRING" id="632773.BBEV_0522"/>
<feature type="transmembrane region" description="Helical" evidence="5">
    <location>
        <begin position="6"/>
        <end position="22"/>
    </location>
</feature>
<evidence type="ECO:0000256" key="5">
    <source>
        <dbReference type="SAM" id="Phobius"/>
    </source>
</evidence>
<evidence type="ECO:0008006" key="8">
    <source>
        <dbReference type="Google" id="ProtNLM"/>
    </source>
</evidence>
<dbReference type="RefSeq" id="WP_069364043.1">
    <property type="nucleotide sequence ID" value="NZ_CP012502.1"/>
</dbReference>
<dbReference type="InterPro" id="IPR032808">
    <property type="entry name" value="DoxX"/>
</dbReference>
<dbReference type="PATRIC" id="fig|632773.3.peg.565"/>
<feature type="transmembrane region" description="Helical" evidence="5">
    <location>
        <begin position="43"/>
        <end position="61"/>
    </location>
</feature>
<protein>
    <recommendedName>
        <fullName evidence="8">DoxX-like family protein</fullName>
    </recommendedName>
</protein>
<evidence type="ECO:0000256" key="1">
    <source>
        <dbReference type="ARBA" id="ARBA00004141"/>
    </source>
</evidence>
<gene>
    <name evidence="6" type="ORF">BBEV_0522</name>
</gene>